<dbReference type="EC" id="2.7.10.2" evidence="9"/>
<comment type="similarity">
    <text evidence="9">Belongs to the protein kinase superfamily. Tyr protein kinase family.</text>
</comment>
<keyword evidence="3 9" id="KW-0418">Kinase</keyword>
<evidence type="ECO:0000256" key="4">
    <source>
        <dbReference type="ARBA" id="ARBA00022840"/>
    </source>
</evidence>
<organism evidence="13 14">
    <name type="scientific">Mesorhabditis spiculigera</name>
    <dbReference type="NCBI Taxonomy" id="96644"/>
    <lineage>
        <taxon>Eukaryota</taxon>
        <taxon>Metazoa</taxon>
        <taxon>Ecdysozoa</taxon>
        <taxon>Nematoda</taxon>
        <taxon>Chromadorea</taxon>
        <taxon>Rhabditida</taxon>
        <taxon>Rhabditina</taxon>
        <taxon>Rhabditomorpha</taxon>
        <taxon>Rhabditoidea</taxon>
        <taxon>Rhabditidae</taxon>
        <taxon>Mesorhabditinae</taxon>
        <taxon>Mesorhabditis</taxon>
    </lineage>
</organism>
<sequence length="465" mass="52842">MAVPGLDVLDYYHGLLPREDLPLLLAKEGDYLLRSTQVKTGEERRTILSLAYQDKKIKLGHYVITQEKEPPNLFTIDKTISKPTIDELVQEYKSRRVPLKKEIPNTILLNAINRPSWELRADNVITGRKLGEGEFGDVHQGKLKLRDREVDVAIKVARKDIISKEKIKEVMKEARLMRDFEHPNVVKIYGVVVERDPLMIVMELVDGGGLDKHLRTQSVRIPPDQRLLYIQDAAWGIEYLHHKHIIHRDLAARNCLIVRVNDEHLVKISDFGLSREGDAYAMKTVRKVPIRWLAPETIQTFTYTPKSDVWAYGVLVWEVMTNGDEPYAGEPNPHIKQKIVAGELLQFPSLANQEIVSLIKQHCWDKDVNRRYSMTEVARKLESLNNRQPPPVQDSSVRKGLGGASVHQGSVDLPSGSPTPNRKGPQKKPKREKTVSPDEPPASGGRIKREGRRKRPKGTTVTEGQ</sequence>
<dbReference type="InterPro" id="IPR017441">
    <property type="entry name" value="Protein_kinase_ATP_BS"/>
</dbReference>
<keyword evidence="1 9" id="KW-0808">Transferase</keyword>
<name>A0AA36FY19_9BILA</name>
<keyword evidence="2 8" id="KW-0547">Nucleotide-binding</keyword>
<dbReference type="FunFam" id="3.30.200.20:FF:000518">
    <property type="entry name" value="Tyrosine-protein kinase"/>
    <property type="match status" value="1"/>
</dbReference>
<keyword evidence="4 8" id="KW-0067">ATP-binding</keyword>
<dbReference type="InterPro" id="IPR011009">
    <property type="entry name" value="Kinase-like_dom_sf"/>
</dbReference>
<evidence type="ECO:0000259" key="12">
    <source>
        <dbReference type="PROSITE" id="PS50011"/>
    </source>
</evidence>
<dbReference type="InterPro" id="IPR035849">
    <property type="entry name" value="Fes/Fps/Fer_SH2"/>
</dbReference>
<dbReference type="InterPro" id="IPR000980">
    <property type="entry name" value="SH2"/>
</dbReference>
<dbReference type="Proteomes" id="UP001177023">
    <property type="component" value="Unassembled WGS sequence"/>
</dbReference>
<evidence type="ECO:0000256" key="5">
    <source>
        <dbReference type="ARBA" id="ARBA00023137"/>
    </source>
</evidence>
<feature type="non-terminal residue" evidence="13">
    <location>
        <position position="465"/>
    </location>
</feature>
<protein>
    <recommendedName>
        <fullName evidence="9">Tyrosine-protein kinase</fullName>
        <ecNumber evidence="9">2.7.10.2</ecNumber>
    </recommendedName>
</protein>
<dbReference type="Pfam" id="PF07714">
    <property type="entry name" value="PK_Tyr_Ser-Thr"/>
    <property type="match status" value="1"/>
</dbReference>
<evidence type="ECO:0000256" key="8">
    <source>
        <dbReference type="PROSITE-ProRule" id="PRU10141"/>
    </source>
</evidence>
<reference evidence="13" key="1">
    <citation type="submission" date="2023-06" db="EMBL/GenBank/DDBJ databases">
        <authorList>
            <person name="Delattre M."/>
        </authorList>
    </citation>
    <scope>NUCLEOTIDE SEQUENCE</scope>
    <source>
        <strain evidence="13">AF72</strain>
    </source>
</reference>
<comment type="catalytic activity">
    <reaction evidence="6 9">
        <text>L-tyrosyl-[protein] + ATP = O-phospho-L-tyrosyl-[protein] + ADP + H(+)</text>
        <dbReference type="Rhea" id="RHEA:10596"/>
        <dbReference type="Rhea" id="RHEA-COMP:10136"/>
        <dbReference type="Rhea" id="RHEA-COMP:20101"/>
        <dbReference type="ChEBI" id="CHEBI:15378"/>
        <dbReference type="ChEBI" id="CHEBI:30616"/>
        <dbReference type="ChEBI" id="CHEBI:46858"/>
        <dbReference type="ChEBI" id="CHEBI:61978"/>
        <dbReference type="ChEBI" id="CHEBI:456216"/>
        <dbReference type="EC" id="2.7.10.2"/>
    </reaction>
</comment>
<dbReference type="InterPro" id="IPR036860">
    <property type="entry name" value="SH2_dom_sf"/>
</dbReference>
<feature type="domain" description="SH2" evidence="11">
    <location>
        <begin position="11"/>
        <end position="116"/>
    </location>
</feature>
<gene>
    <name evidence="13" type="ORF">MSPICULIGERA_LOCUS7489</name>
</gene>
<feature type="binding site" evidence="8">
    <location>
        <position position="159"/>
    </location>
    <ligand>
        <name>ATP</name>
        <dbReference type="ChEBI" id="CHEBI:30616"/>
    </ligand>
</feature>
<dbReference type="PROSITE" id="PS00109">
    <property type="entry name" value="PROTEIN_KINASE_TYR"/>
    <property type="match status" value="1"/>
</dbReference>
<feature type="region of interest" description="Disordered" evidence="10">
    <location>
        <begin position="381"/>
        <end position="465"/>
    </location>
</feature>
<dbReference type="CDD" id="cd10361">
    <property type="entry name" value="SH2_Fps_family"/>
    <property type="match status" value="1"/>
</dbReference>
<dbReference type="InterPro" id="IPR020635">
    <property type="entry name" value="Tyr_kinase_cat_dom"/>
</dbReference>
<dbReference type="InterPro" id="IPR050198">
    <property type="entry name" value="Non-receptor_tyrosine_kinases"/>
</dbReference>
<dbReference type="Gene3D" id="3.30.505.10">
    <property type="entry name" value="SH2 domain"/>
    <property type="match status" value="1"/>
</dbReference>
<dbReference type="GO" id="GO:0004715">
    <property type="term" value="F:non-membrane spanning protein tyrosine kinase activity"/>
    <property type="evidence" value="ECO:0007669"/>
    <property type="project" value="UniProtKB-EC"/>
</dbReference>
<evidence type="ECO:0000313" key="13">
    <source>
        <dbReference type="EMBL" id="CAJ0568988.1"/>
    </source>
</evidence>
<dbReference type="PROSITE" id="PS00107">
    <property type="entry name" value="PROTEIN_KINASE_ATP"/>
    <property type="match status" value="1"/>
</dbReference>
<evidence type="ECO:0000256" key="3">
    <source>
        <dbReference type="ARBA" id="ARBA00022777"/>
    </source>
</evidence>
<proteinExistence type="inferred from homology"/>
<dbReference type="SUPFAM" id="SSF55550">
    <property type="entry name" value="SH2 domain"/>
    <property type="match status" value="1"/>
</dbReference>
<evidence type="ECO:0000256" key="6">
    <source>
        <dbReference type="ARBA" id="ARBA00051245"/>
    </source>
</evidence>
<keyword evidence="7" id="KW-0727">SH2 domain</keyword>
<dbReference type="PROSITE" id="PS50011">
    <property type="entry name" value="PROTEIN_KINASE_DOM"/>
    <property type="match status" value="1"/>
</dbReference>
<dbReference type="EMBL" id="CATQJA010001885">
    <property type="protein sequence ID" value="CAJ0568988.1"/>
    <property type="molecule type" value="Genomic_DNA"/>
</dbReference>
<dbReference type="InterPro" id="IPR008266">
    <property type="entry name" value="Tyr_kinase_AS"/>
</dbReference>
<evidence type="ECO:0000256" key="10">
    <source>
        <dbReference type="SAM" id="MobiDB-lite"/>
    </source>
</evidence>
<dbReference type="InterPro" id="IPR000719">
    <property type="entry name" value="Prot_kinase_dom"/>
</dbReference>
<dbReference type="SUPFAM" id="SSF56112">
    <property type="entry name" value="Protein kinase-like (PK-like)"/>
    <property type="match status" value="1"/>
</dbReference>
<evidence type="ECO:0000256" key="7">
    <source>
        <dbReference type="PROSITE-ProRule" id="PRU00191"/>
    </source>
</evidence>
<dbReference type="AlphaFoldDB" id="A0AA36FY19"/>
<dbReference type="GO" id="GO:0005524">
    <property type="term" value="F:ATP binding"/>
    <property type="evidence" value="ECO:0007669"/>
    <property type="project" value="UniProtKB-UniRule"/>
</dbReference>
<dbReference type="PROSITE" id="PS50001">
    <property type="entry name" value="SH2"/>
    <property type="match status" value="1"/>
</dbReference>
<feature type="domain" description="Protein kinase" evidence="12">
    <location>
        <begin position="124"/>
        <end position="384"/>
    </location>
</feature>
<evidence type="ECO:0000256" key="2">
    <source>
        <dbReference type="ARBA" id="ARBA00022741"/>
    </source>
</evidence>
<keyword evidence="5 9" id="KW-0829">Tyrosine-protein kinase</keyword>
<dbReference type="InterPro" id="IPR001245">
    <property type="entry name" value="Ser-Thr/Tyr_kinase_cat_dom"/>
</dbReference>
<dbReference type="PRINTS" id="PR00109">
    <property type="entry name" value="TYRKINASE"/>
</dbReference>
<dbReference type="CDD" id="cd00192">
    <property type="entry name" value="PTKc"/>
    <property type="match status" value="1"/>
</dbReference>
<dbReference type="SMART" id="SM00219">
    <property type="entry name" value="TyrKc"/>
    <property type="match status" value="1"/>
</dbReference>
<dbReference type="SMART" id="SM00252">
    <property type="entry name" value="SH2"/>
    <property type="match status" value="1"/>
</dbReference>
<keyword evidence="14" id="KW-1185">Reference proteome</keyword>
<evidence type="ECO:0000256" key="9">
    <source>
        <dbReference type="RuleBase" id="RU362096"/>
    </source>
</evidence>
<dbReference type="Gene3D" id="3.30.200.20">
    <property type="entry name" value="Phosphorylase Kinase, domain 1"/>
    <property type="match status" value="1"/>
</dbReference>
<dbReference type="PANTHER" id="PTHR24418">
    <property type="entry name" value="TYROSINE-PROTEIN KINASE"/>
    <property type="match status" value="1"/>
</dbReference>
<evidence type="ECO:0000259" key="11">
    <source>
        <dbReference type="PROSITE" id="PS50001"/>
    </source>
</evidence>
<dbReference type="Gene3D" id="1.10.510.10">
    <property type="entry name" value="Transferase(Phosphotransferase) domain 1"/>
    <property type="match status" value="1"/>
</dbReference>
<evidence type="ECO:0000256" key="1">
    <source>
        <dbReference type="ARBA" id="ARBA00022679"/>
    </source>
</evidence>
<comment type="caution">
    <text evidence="13">The sequence shown here is derived from an EMBL/GenBank/DDBJ whole genome shotgun (WGS) entry which is preliminary data.</text>
</comment>
<accession>A0AA36FY19</accession>
<evidence type="ECO:0000313" key="14">
    <source>
        <dbReference type="Proteomes" id="UP001177023"/>
    </source>
</evidence>